<dbReference type="EMBL" id="FXTZ01000001">
    <property type="protein sequence ID" value="SMP03660.1"/>
    <property type="molecule type" value="Genomic_DNA"/>
</dbReference>
<feature type="signal peptide" evidence="1">
    <location>
        <begin position="1"/>
        <end position="18"/>
    </location>
</feature>
<dbReference type="RefSeq" id="WP_283420614.1">
    <property type="nucleotide sequence ID" value="NZ_FXTZ01000001.1"/>
</dbReference>
<keyword evidence="3" id="KW-1185">Reference proteome</keyword>
<evidence type="ECO:0000256" key="1">
    <source>
        <dbReference type="SAM" id="SignalP"/>
    </source>
</evidence>
<organism evidence="2 3">
    <name type="scientific">Chryseobacterium profundimaris</name>
    <dbReference type="NCBI Taxonomy" id="1387275"/>
    <lineage>
        <taxon>Bacteria</taxon>
        <taxon>Pseudomonadati</taxon>
        <taxon>Bacteroidota</taxon>
        <taxon>Flavobacteriia</taxon>
        <taxon>Flavobacteriales</taxon>
        <taxon>Weeksellaceae</taxon>
        <taxon>Chryseobacterium group</taxon>
        <taxon>Chryseobacterium</taxon>
    </lineage>
</organism>
<evidence type="ECO:0000313" key="2">
    <source>
        <dbReference type="EMBL" id="SMP03660.1"/>
    </source>
</evidence>
<reference evidence="2 3" key="1">
    <citation type="submission" date="2017-05" db="EMBL/GenBank/DDBJ databases">
        <authorList>
            <person name="Varghese N."/>
            <person name="Submissions S."/>
        </authorList>
    </citation>
    <scope>NUCLEOTIDE SEQUENCE [LARGE SCALE GENOMIC DNA]</scope>
    <source>
        <strain evidence="2 3">DSM 28214</strain>
    </source>
</reference>
<dbReference type="Proteomes" id="UP001157960">
    <property type="component" value="Unassembled WGS sequence"/>
</dbReference>
<proteinExistence type="predicted"/>
<comment type="caution">
    <text evidence="2">The sequence shown here is derived from an EMBL/GenBank/DDBJ whole genome shotgun (WGS) entry which is preliminary data.</text>
</comment>
<protein>
    <submittedName>
        <fullName evidence="2">Uncharacterized protein</fullName>
    </submittedName>
</protein>
<gene>
    <name evidence="2" type="ORF">SAMN06264346_101216</name>
</gene>
<keyword evidence="1" id="KW-0732">Signal</keyword>
<evidence type="ECO:0000313" key="3">
    <source>
        <dbReference type="Proteomes" id="UP001157960"/>
    </source>
</evidence>
<accession>A0ABY1N9V5</accession>
<sequence length="502" mass="52520">MKKIVILTAAFIAVAAKSQILTNSIPVPSITGSSVILDASTNYSAEAGESNNKHKGIVIPSVDLINFEFDLSQANGITFPTYFDGMIVYNRATGTTLTSGNRSSTATAVSPGYYYFYNPNGASNGNVKGGEWRAMGGMTSIGADATNDAWINDASTNAVKLGTKSDGTARAAGADFVAKDDGSVGIGTSAPNNSALLDLTATNKGILVPRVALTSINDQVTIPAPAIGLMVYNTGAGALAYKGFVFWNGTEWRSINNETTTAPSVAALNCNGASIFPLTFVSGVAYTGTLTVPYSGGNGGSYNTISFTQNGLTFTLNPGSLNYGNGTISYSVSGVPNFTSPTSIPVPISFLGTNCSVSIGQNSNFSNLIYVRKTVPINSSTPTTSITTIGSISVRYNGTGSRAIPQFRINGFSDRASAWMQKAGTGDNDSASFVLRDARANVWNDFSDNFNPGNRDSAVNYISLFGRNEIYRVSFVGYPSFPASGGFPAVTSSITIFIEKLE</sequence>
<name>A0ABY1N9V5_9FLAO</name>
<feature type="chain" id="PRO_5046052924" evidence="1">
    <location>
        <begin position="19"/>
        <end position="502"/>
    </location>
</feature>